<dbReference type="RefSeq" id="WP_256311850.1">
    <property type="nucleotide sequence ID" value="NZ_JANGAC010000010.1"/>
</dbReference>
<dbReference type="SUPFAM" id="SSF55729">
    <property type="entry name" value="Acyl-CoA N-acyltransferases (Nat)"/>
    <property type="match status" value="1"/>
</dbReference>
<dbReference type="EMBL" id="JANGAC010000010">
    <property type="protein sequence ID" value="MCQ4924021.1"/>
    <property type="molecule type" value="Genomic_DNA"/>
</dbReference>
<dbReference type="InterPro" id="IPR000182">
    <property type="entry name" value="GNAT_dom"/>
</dbReference>
<feature type="domain" description="N-acetyltransferase" evidence="1">
    <location>
        <begin position="4"/>
        <end position="157"/>
    </location>
</feature>
<dbReference type="CDD" id="cd04301">
    <property type="entry name" value="NAT_SF"/>
    <property type="match status" value="1"/>
</dbReference>
<protein>
    <submittedName>
        <fullName evidence="2">GNAT family N-acetyltransferase</fullName>
    </submittedName>
</protein>
<comment type="caution">
    <text evidence="2">The sequence shown here is derived from an EMBL/GenBank/DDBJ whole genome shotgun (WGS) entry which is preliminary data.</text>
</comment>
<evidence type="ECO:0000313" key="2">
    <source>
        <dbReference type="EMBL" id="MCQ4924021.1"/>
    </source>
</evidence>
<dbReference type="PROSITE" id="PS51186">
    <property type="entry name" value="GNAT"/>
    <property type="match status" value="1"/>
</dbReference>
<evidence type="ECO:0000259" key="1">
    <source>
        <dbReference type="PROSITE" id="PS51186"/>
    </source>
</evidence>
<evidence type="ECO:0000313" key="3">
    <source>
        <dbReference type="Proteomes" id="UP001524478"/>
    </source>
</evidence>
<dbReference type="Proteomes" id="UP001524478">
    <property type="component" value="Unassembled WGS sequence"/>
</dbReference>
<keyword evidence="3" id="KW-1185">Reference proteome</keyword>
<name>A0ABT1SC27_9FIRM</name>
<proteinExistence type="predicted"/>
<sequence length="157" mass="18766">MENYILMELSEEYAKEICSWRYEGEYSIYNFSNWDAVVENGWDLSIEKKRKLEFISIHLNNELISYGRISLKADKVYIGIGLKPSFCGKGYGKNIMKLLIKECKRRFPNNTIALQVRSFNKRAINCYNNVGFEIKDKYMKRTFNNSEDEFYYMEYIE</sequence>
<reference evidence="2 3" key="1">
    <citation type="submission" date="2022-06" db="EMBL/GenBank/DDBJ databases">
        <title>Isolation of gut microbiota from human fecal samples.</title>
        <authorList>
            <person name="Pamer E.G."/>
            <person name="Barat B."/>
            <person name="Waligurski E."/>
            <person name="Medina S."/>
            <person name="Paddock L."/>
            <person name="Mostad J."/>
        </authorList>
    </citation>
    <scope>NUCLEOTIDE SEQUENCE [LARGE SCALE GENOMIC DNA]</scope>
    <source>
        <strain evidence="2 3">DFI.7.95</strain>
    </source>
</reference>
<gene>
    <name evidence="2" type="ORF">NE686_13045</name>
</gene>
<dbReference type="Gene3D" id="3.40.630.30">
    <property type="match status" value="1"/>
</dbReference>
<dbReference type="InterPro" id="IPR016181">
    <property type="entry name" value="Acyl_CoA_acyltransferase"/>
</dbReference>
<accession>A0ABT1SC27</accession>
<dbReference type="Pfam" id="PF00583">
    <property type="entry name" value="Acetyltransf_1"/>
    <property type="match status" value="1"/>
</dbReference>
<organism evidence="2 3">
    <name type="scientific">Tissierella carlieri</name>
    <dbReference type="NCBI Taxonomy" id="689904"/>
    <lineage>
        <taxon>Bacteria</taxon>
        <taxon>Bacillati</taxon>
        <taxon>Bacillota</taxon>
        <taxon>Tissierellia</taxon>
        <taxon>Tissierellales</taxon>
        <taxon>Tissierellaceae</taxon>
        <taxon>Tissierella</taxon>
    </lineage>
</organism>